<organism evidence="5 6">
    <name type="scientific">Vibrio penaeicida</name>
    <dbReference type="NCBI Taxonomy" id="104609"/>
    <lineage>
        <taxon>Bacteria</taxon>
        <taxon>Pseudomonadati</taxon>
        <taxon>Pseudomonadota</taxon>
        <taxon>Gammaproteobacteria</taxon>
        <taxon>Vibrionales</taxon>
        <taxon>Vibrionaceae</taxon>
        <taxon>Vibrio</taxon>
    </lineage>
</organism>
<dbReference type="PANTHER" id="PTHR43767:SF1">
    <property type="entry name" value="NONRIBOSOMAL PEPTIDE SYNTHASE PES1 (EUROFUNG)-RELATED"/>
    <property type="match status" value="1"/>
</dbReference>
<dbReference type="PANTHER" id="PTHR43767">
    <property type="entry name" value="LONG-CHAIN-FATTY-ACID--COA LIGASE"/>
    <property type="match status" value="1"/>
</dbReference>
<accession>A0AAV5NWW9</accession>
<evidence type="ECO:0000313" key="6">
    <source>
        <dbReference type="Proteomes" id="UP001156690"/>
    </source>
</evidence>
<name>A0AAV5NWW9_9VIBR</name>
<dbReference type="InterPro" id="IPR045851">
    <property type="entry name" value="AMP-bd_C_sf"/>
</dbReference>
<dbReference type="PROSITE" id="PS00455">
    <property type="entry name" value="AMP_BINDING"/>
    <property type="match status" value="1"/>
</dbReference>
<feature type="domain" description="AMP-dependent synthetase/ligase" evidence="3">
    <location>
        <begin position="40"/>
        <end position="401"/>
    </location>
</feature>
<feature type="domain" description="AMP-binding enzyme C-terminal" evidence="4">
    <location>
        <begin position="452"/>
        <end position="527"/>
    </location>
</feature>
<dbReference type="Gene3D" id="3.30.300.30">
    <property type="match status" value="1"/>
</dbReference>
<dbReference type="EMBL" id="BSNX01000056">
    <property type="protein sequence ID" value="GLQ74491.1"/>
    <property type="molecule type" value="Genomic_DNA"/>
</dbReference>
<sequence>MYSKKRQLLEQKCPDFPPELIEHYRSEGYWLNDTFDVSLKEMAKKYGDRPALTEGDVTISYADLSNRVESLTHGYLQLGLQPGDVVVVQLPNSIRFVESLFALTRIGVVPVLALTAYRKLEIEQFCRFTGAKAYIVADQFGGFDFRKLAAELQAELPELEHVVVDGIPDSHQIGFNQLNVTPTDLPEVPTPHQVAVFQISGGTTGIPKLIPRRHQEYLHNMRCAAKASNIHSGSVYLCVLPIAHNFTFACPGIMATLLEGGHVIITNSPEPEHCFDLIQRHNVTVTSLVPPLAQVWVANAQPQKLQSLQVLQVGGAKLAEEAARRISPALGCTLQQVFGMAEGLVCFTQLDGSADHICKTQGYPMSPGDEVRVVDNEGNLVAPGEKGLIQVRGPYTMRGYFGMPDKNAESFTADGFYVSGDLVEQGEDGAITVVGRQKEQINRGGEKLSGEELENVLLGHEGVLDAVVVGLPDTLLGERICAFVIPKVEALSTLKLKRHLKEQGVAAFKMPDEFRFIERFPETGVGKVNKVVLRKKLSEEV</sequence>
<dbReference type="InterPro" id="IPR020845">
    <property type="entry name" value="AMP-binding_CS"/>
</dbReference>
<evidence type="ECO:0000313" key="5">
    <source>
        <dbReference type="EMBL" id="GLQ74491.1"/>
    </source>
</evidence>
<dbReference type="GO" id="GO:0016878">
    <property type="term" value="F:acid-thiol ligase activity"/>
    <property type="evidence" value="ECO:0007669"/>
    <property type="project" value="UniProtKB-ARBA"/>
</dbReference>
<evidence type="ECO:0000259" key="3">
    <source>
        <dbReference type="Pfam" id="PF00501"/>
    </source>
</evidence>
<dbReference type="Pfam" id="PF00501">
    <property type="entry name" value="AMP-binding"/>
    <property type="match status" value="1"/>
</dbReference>
<gene>
    <name evidence="5" type="primary">pchD</name>
    <name evidence="5" type="ORF">GCM10007932_38520</name>
</gene>
<proteinExistence type="predicted"/>
<keyword evidence="2 5" id="KW-0436">Ligase</keyword>
<comment type="caution">
    <text evidence="5">The sequence shown here is derived from an EMBL/GenBank/DDBJ whole genome shotgun (WGS) entry which is preliminary data.</text>
</comment>
<dbReference type="Gene3D" id="3.40.50.980">
    <property type="match status" value="2"/>
</dbReference>
<dbReference type="InterPro" id="IPR025110">
    <property type="entry name" value="AMP-bd_C"/>
</dbReference>
<dbReference type="FunFam" id="2.30.38.10:FF:000003">
    <property type="entry name" value="Vibriobactin-specific 2,3-dihydroxybenzoate-AMP ligase"/>
    <property type="match status" value="1"/>
</dbReference>
<evidence type="ECO:0000256" key="2">
    <source>
        <dbReference type="ARBA" id="ARBA00022598"/>
    </source>
</evidence>
<dbReference type="RefSeq" id="WP_126609906.1">
    <property type="nucleotide sequence ID" value="NZ_AP025144.1"/>
</dbReference>
<reference evidence="6" key="1">
    <citation type="journal article" date="2019" name="Int. J. Syst. Evol. Microbiol.">
        <title>The Global Catalogue of Microorganisms (GCM) 10K type strain sequencing project: providing services to taxonomists for standard genome sequencing and annotation.</title>
        <authorList>
            <consortium name="The Broad Institute Genomics Platform"/>
            <consortium name="The Broad Institute Genome Sequencing Center for Infectious Disease"/>
            <person name="Wu L."/>
            <person name="Ma J."/>
        </authorList>
    </citation>
    <scope>NUCLEOTIDE SEQUENCE [LARGE SCALE GENOMIC DNA]</scope>
    <source>
        <strain evidence="6">NBRC 15640</strain>
    </source>
</reference>
<dbReference type="InterPro" id="IPR000873">
    <property type="entry name" value="AMP-dep_synth/lig_dom"/>
</dbReference>
<evidence type="ECO:0000256" key="1">
    <source>
        <dbReference type="ARBA" id="ARBA00004924"/>
    </source>
</evidence>
<dbReference type="SUPFAM" id="SSF56801">
    <property type="entry name" value="Acetyl-CoA synthetase-like"/>
    <property type="match status" value="1"/>
</dbReference>
<dbReference type="Pfam" id="PF13193">
    <property type="entry name" value="AMP-binding_C"/>
    <property type="match status" value="1"/>
</dbReference>
<comment type="pathway">
    <text evidence="1">Siderophore biosynthesis.</text>
</comment>
<protein>
    <submittedName>
        <fullName evidence="5">2,3-dihydroxybenzoate-AMP ligase</fullName>
    </submittedName>
</protein>
<dbReference type="Proteomes" id="UP001156690">
    <property type="component" value="Unassembled WGS sequence"/>
</dbReference>
<evidence type="ECO:0000259" key="4">
    <source>
        <dbReference type="Pfam" id="PF13193"/>
    </source>
</evidence>
<dbReference type="InterPro" id="IPR050237">
    <property type="entry name" value="ATP-dep_AMP-bd_enzyme"/>
</dbReference>
<keyword evidence="6" id="KW-1185">Reference proteome</keyword>
<dbReference type="AlphaFoldDB" id="A0AAV5NWW9"/>
<dbReference type="Gene3D" id="2.30.38.10">
    <property type="entry name" value="Luciferase, Domain 3"/>
    <property type="match status" value="1"/>
</dbReference>